<keyword evidence="1" id="KW-0472">Membrane</keyword>
<evidence type="ECO:0000256" key="1">
    <source>
        <dbReference type="SAM" id="Phobius"/>
    </source>
</evidence>
<keyword evidence="1" id="KW-1133">Transmembrane helix</keyword>
<keyword evidence="1" id="KW-0812">Transmembrane</keyword>
<dbReference type="RefSeq" id="WP_103466376.1">
    <property type="nucleotide sequence ID" value="NZ_PPXC01000011.1"/>
</dbReference>
<evidence type="ECO:0000313" key="3">
    <source>
        <dbReference type="Proteomes" id="UP000237061"/>
    </source>
</evidence>
<dbReference type="Proteomes" id="UP000237061">
    <property type="component" value="Unassembled WGS sequence"/>
</dbReference>
<dbReference type="AlphaFoldDB" id="A0A2S3ZUG1"/>
<comment type="caution">
    <text evidence="2">The sequence shown here is derived from an EMBL/GenBank/DDBJ whole genome shotgun (WGS) entry which is preliminary data.</text>
</comment>
<accession>A0A2S3ZUG1</accession>
<proteinExistence type="predicted"/>
<organism evidence="2 3">
    <name type="scientific">Arthrobacter glacialis</name>
    <dbReference type="NCBI Taxonomy" id="1664"/>
    <lineage>
        <taxon>Bacteria</taxon>
        <taxon>Bacillati</taxon>
        <taxon>Actinomycetota</taxon>
        <taxon>Actinomycetes</taxon>
        <taxon>Micrococcales</taxon>
        <taxon>Micrococcaceae</taxon>
        <taxon>Arthrobacter</taxon>
    </lineage>
</organism>
<feature type="transmembrane region" description="Helical" evidence="1">
    <location>
        <begin position="42"/>
        <end position="61"/>
    </location>
</feature>
<sequence>MVTLAVAALAFPAYLALRGDWRSWTVARPVTRAEWLRTTSYFPFTLLLAGLTLVTLMPSLVFEALHWEHARKFIWAILFWIPMVPLMVSLVWWPPFWGPPWYRRWRAAGGSRSVLPWTAEDIAAAAALPEGRRKARTLRNIETSKGFVQLALANGW</sequence>
<feature type="transmembrane region" description="Helical" evidence="1">
    <location>
        <begin position="73"/>
        <end position="93"/>
    </location>
</feature>
<protein>
    <submittedName>
        <fullName evidence="2">Uncharacterized protein</fullName>
    </submittedName>
</protein>
<gene>
    <name evidence="2" type="ORF">CVS27_14020</name>
</gene>
<name>A0A2S3ZUG1_ARTGL</name>
<evidence type="ECO:0000313" key="2">
    <source>
        <dbReference type="EMBL" id="POH72729.1"/>
    </source>
</evidence>
<keyword evidence="3" id="KW-1185">Reference proteome</keyword>
<dbReference type="EMBL" id="PPXC01000011">
    <property type="protein sequence ID" value="POH72729.1"/>
    <property type="molecule type" value="Genomic_DNA"/>
</dbReference>
<reference evidence="2 3" key="1">
    <citation type="submission" date="2018-01" db="EMBL/GenBank/DDBJ databases">
        <title>Arthrobacter sp. nov., from glaciers in China.</title>
        <authorList>
            <person name="Liu Q."/>
            <person name="Xin Y.-H."/>
        </authorList>
    </citation>
    <scope>NUCLEOTIDE SEQUENCE [LARGE SCALE GENOMIC DNA]</scope>
    <source>
        <strain evidence="2 3">HLT2-12-2</strain>
    </source>
</reference>